<dbReference type="OrthoDB" id="1431610at2"/>
<evidence type="ECO:0000313" key="1">
    <source>
        <dbReference type="EMBL" id="QGM44762.1"/>
    </source>
</evidence>
<accession>A0A6B8KB63</accession>
<name>A0A6B8KB63_9HYPH</name>
<reference evidence="1 2" key="1">
    <citation type="submission" date="2019-11" db="EMBL/GenBank/DDBJ databases">
        <title>The genome sequence of Methylocystis heyeri.</title>
        <authorList>
            <person name="Oshkin I.Y."/>
            <person name="Miroshnikov K."/>
            <person name="Dedysh S.N."/>
        </authorList>
    </citation>
    <scope>NUCLEOTIDE SEQUENCE [LARGE SCALE GENOMIC DNA]</scope>
    <source>
        <strain evidence="1 2">H2</strain>
    </source>
</reference>
<evidence type="ECO:0000313" key="2">
    <source>
        <dbReference type="Proteomes" id="UP000309061"/>
    </source>
</evidence>
<dbReference type="AlphaFoldDB" id="A0A6B8KB63"/>
<sequence length="194" mass="21965">MTTFSSAEIVAPLAPLIGLPVWGIRQLVGSFTYLEFGDPHLWIREPLNPDPALSPIVQKGLRQRRIWPEGVWSLTLYMCGWAIFLDSQQLGHCETPRDAIDRVWEDDVAGRKLESIRIDAQTSETVFTFEGGLEVRTWPLDSDHGQWRVGHKDGDSFALRGDGAFSKRKGNTPPSDYEWSKCDETPEIVIGRFH</sequence>
<dbReference type="EMBL" id="CP046052">
    <property type="protein sequence ID" value="QGM44762.1"/>
    <property type="molecule type" value="Genomic_DNA"/>
</dbReference>
<organism evidence="1 2">
    <name type="scientific">Methylocystis heyeri</name>
    <dbReference type="NCBI Taxonomy" id="391905"/>
    <lineage>
        <taxon>Bacteria</taxon>
        <taxon>Pseudomonadati</taxon>
        <taxon>Pseudomonadota</taxon>
        <taxon>Alphaproteobacteria</taxon>
        <taxon>Hyphomicrobiales</taxon>
        <taxon>Methylocystaceae</taxon>
        <taxon>Methylocystis</taxon>
    </lineage>
</organism>
<keyword evidence="2" id="KW-1185">Reference proteome</keyword>
<dbReference type="KEGG" id="mhey:H2LOC_003125"/>
<gene>
    <name evidence="1" type="ORF">H2LOC_003125</name>
</gene>
<dbReference type="Proteomes" id="UP000309061">
    <property type="component" value="Chromosome"/>
</dbReference>
<protein>
    <submittedName>
        <fullName evidence="1">Uncharacterized protein</fullName>
    </submittedName>
</protein>
<dbReference type="RefSeq" id="WP_136495060.1">
    <property type="nucleotide sequence ID" value="NZ_CP046052.1"/>
</dbReference>
<proteinExistence type="predicted"/>